<dbReference type="SUPFAM" id="SSF48452">
    <property type="entry name" value="TPR-like"/>
    <property type="match status" value="1"/>
</dbReference>
<dbReference type="Pfam" id="PF13424">
    <property type="entry name" value="TPR_12"/>
    <property type="match status" value="1"/>
</dbReference>
<dbReference type="EMBL" id="CAJNOQ010004524">
    <property type="protein sequence ID" value="CAF1063422.1"/>
    <property type="molecule type" value="Genomic_DNA"/>
</dbReference>
<dbReference type="Proteomes" id="UP000677228">
    <property type="component" value="Unassembled WGS sequence"/>
</dbReference>
<evidence type="ECO:0000313" key="3">
    <source>
        <dbReference type="EMBL" id="CAF3831477.1"/>
    </source>
</evidence>
<reference evidence="1" key="1">
    <citation type="submission" date="2021-02" db="EMBL/GenBank/DDBJ databases">
        <authorList>
            <person name="Nowell W R."/>
        </authorList>
    </citation>
    <scope>NUCLEOTIDE SEQUENCE</scope>
</reference>
<dbReference type="AlphaFoldDB" id="A0A814LH05"/>
<organism evidence="1 5">
    <name type="scientific">Didymodactylos carnosus</name>
    <dbReference type="NCBI Taxonomy" id="1234261"/>
    <lineage>
        <taxon>Eukaryota</taxon>
        <taxon>Metazoa</taxon>
        <taxon>Spiralia</taxon>
        <taxon>Gnathifera</taxon>
        <taxon>Rotifera</taxon>
        <taxon>Eurotatoria</taxon>
        <taxon>Bdelloidea</taxon>
        <taxon>Philodinida</taxon>
        <taxon>Philodinidae</taxon>
        <taxon>Didymodactylos</taxon>
    </lineage>
</organism>
<evidence type="ECO:0000313" key="2">
    <source>
        <dbReference type="EMBL" id="CAF1074982.1"/>
    </source>
</evidence>
<dbReference type="Gene3D" id="1.25.40.10">
    <property type="entry name" value="Tetratricopeptide repeat domain"/>
    <property type="match status" value="1"/>
</dbReference>
<proteinExistence type="predicted"/>
<dbReference type="Proteomes" id="UP000681722">
    <property type="component" value="Unassembled WGS sequence"/>
</dbReference>
<dbReference type="Proteomes" id="UP000663829">
    <property type="component" value="Unassembled WGS sequence"/>
</dbReference>
<name>A0A814LH05_9BILA</name>
<dbReference type="InterPro" id="IPR011990">
    <property type="entry name" value="TPR-like_helical_dom_sf"/>
</dbReference>
<evidence type="ECO:0008006" key="6">
    <source>
        <dbReference type="Google" id="ProtNLM"/>
    </source>
</evidence>
<gene>
    <name evidence="1" type="ORF">GPM918_LOCUS16901</name>
    <name evidence="2" type="ORF">OVA965_LOCUS18082</name>
    <name evidence="3" type="ORF">SRO942_LOCUS16900</name>
    <name evidence="4" type="ORF">TMI583_LOCUS18094</name>
</gene>
<evidence type="ECO:0000313" key="4">
    <source>
        <dbReference type="EMBL" id="CAF3838862.1"/>
    </source>
</evidence>
<evidence type="ECO:0000313" key="5">
    <source>
        <dbReference type="Proteomes" id="UP000663829"/>
    </source>
</evidence>
<sequence>MVKLKLSEYYLSMPHLLLTVSPNGQYYFHTNTFSRGIKNEKIAPRNPIYFEVVKHDFLTGGMIPKLVLITTKNSEVKAQQPLRPFNPSENFIHRCHRNIVSKEYIDFYREHTVNLSPAIKLGEFLVIIGQYDKARDYFENLLKTDYKDEVHILYNLAWIDQCQGRYKDAQVQLDRAYELENDDGHIIIIGLSKSDYLFTQ</sequence>
<accession>A0A814LH05</accession>
<dbReference type="EMBL" id="CAJNOK010008872">
    <property type="protein sequence ID" value="CAF1074982.1"/>
    <property type="molecule type" value="Genomic_DNA"/>
</dbReference>
<keyword evidence="5" id="KW-1185">Reference proteome</keyword>
<dbReference type="EMBL" id="CAJOBA010008889">
    <property type="protein sequence ID" value="CAF3838862.1"/>
    <property type="molecule type" value="Genomic_DNA"/>
</dbReference>
<comment type="caution">
    <text evidence="1">The sequence shown here is derived from an EMBL/GenBank/DDBJ whole genome shotgun (WGS) entry which is preliminary data.</text>
</comment>
<protein>
    <recommendedName>
        <fullName evidence="6">Tetratricopeptide repeat protein</fullName>
    </recommendedName>
</protein>
<dbReference type="EMBL" id="CAJOBC010004524">
    <property type="protein sequence ID" value="CAF3831477.1"/>
    <property type="molecule type" value="Genomic_DNA"/>
</dbReference>
<evidence type="ECO:0000313" key="1">
    <source>
        <dbReference type="EMBL" id="CAF1063422.1"/>
    </source>
</evidence>
<dbReference type="Proteomes" id="UP000682733">
    <property type="component" value="Unassembled WGS sequence"/>
</dbReference>